<evidence type="ECO:0000313" key="5">
    <source>
        <dbReference type="EMBL" id="NHK98344.1"/>
    </source>
</evidence>
<keyword evidence="3" id="KW-0175">Coiled coil</keyword>
<dbReference type="RefSeq" id="WP_009855904.1">
    <property type="nucleotide sequence ID" value="NZ_JAAOCD010000003.1"/>
</dbReference>
<sequence>MSLVVKNREAAAIARSTPAPVAAKGLTRNMTREAEANRKRARTLAKQQQASERVASATTQLSAGINEAASAAEELKRAADQIAAGAEEASGAAQESLAAVTQVAGAITRQLGAADAAKTKAEGMQQRAGQIALEVQATITNVGIAAKRQGESVRMVAELERQAASIGDIVKAVARIADQTNLLALNAAIEAARAGQHGKGFAVVADEVRTLAETSEKSAKQIQDLVAQIQGEVKTIAGGINDAADTIQGEAAKGEIILRQIDQIRQDAAQIVAGATEIAGAAAQANIASQEAMKGSEQIAAAAAEQSSASEEAAKTVEEQSAALAECEQTAQALSDLADDLKNSTDIAKSAEEVASSAEELSSAVQEINRSAAQIMTALDQIRRGAQQQAAAAAQSAAAVNQIEMGAQLAEQRASVGRDRATAIRSLMGENKSHIDSLVSAISTGVESTRGSALQIKELELVSRRIDKIVDAITQVSIQTNMLAVNGSIEAARAGEYGKGFVVVATDIRNLAHDSAENADRIKDLVKGIQDQIGLVGRDLGEIMSSAQAEVEKARSVTGNLLAMEGEIAVVEQGNIDALATSQEIAAALAQIKVGVDQVSAAAAQAEKASEQAAAAAKQQAQGAEELSAAIEEIASLADELQSN</sequence>
<dbReference type="PROSITE" id="PS50111">
    <property type="entry name" value="CHEMOTAXIS_TRANSDUC_2"/>
    <property type="match status" value="2"/>
</dbReference>
<dbReference type="PANTHER" id="PTHR32089:SF112">
    <property type="entry name" value="LYSOZYME-LIKE PROTEIN-RELATED"/>
    <property type="match status" value="1"/>
</dbReference>
<dbReference type="SMART" id="SM00283">
    <property type="entry name" value="MA"/>
    <property type="match status" value="2"/>
</dbReference>
<feature type="coiled-coil region" evidence="3">
    <location>
        <begin position="599"/>
        <end position="644"/>
    </location>
</feature>
<keyword evidence="6" id="KW-1185">Reference proteome</keyword>
<accession>A0ABX0HX45</accession>
<proteinExistence type="predicted"/>
<organism evidence="5 6">
    <name type="scientific">Rubrivivax benzoatilyticus</name>
    <dbReference type="NCBI Taxonomy" id="316997"/>
    <lineage>
        <taxon>Bacteria</taxon>
        <taxon>Pseudomonadati</taxon>
        <taxon>Pseudomonadota</taxon>
        <taxon>Betaproteobacteria</taxon>
        <taxon>Burkholderiales</taxon>
        <taxon>Sphaerotilaceae</taxon>
        <taxon>Rubrivivax</taxon>
    </lineage>
</organism>
<evidence type="ECO:0000256" key="3">
    <source>
        <dbReference type="SAM" id="Coils"/>
    </source>
</evidence>
<evidence type="ECO:0000256" key="2">
    <source>
        <dbReference type="PROSITE-ProRule" id="PRU00284"/>
    </source>
</evidence>
<feature type="domain" description="Methyl-accepting transducer" evidence="4">
    <location>
        <begin position="64"/>
        <end position="321"/>
    </location>
</feature>
<dbReference type="Proteomes" id="UP000802098">
    <property type="component" value="Unassembled WGS sequence"/>
</dbReference>
<dbReference type="InterPro" id="IPR004089">
    <property type="entry name" value="MCPsignal_dom"/>
</dbReference>
<feature type="domain" description="Methyl-accepting transducer" evidence="4">
    <location>
        <begin position="364"/>
        <end position="635"/>
    </location>
</feature>
<dbReference type="Gene3D" id="1.10.287.950">
    <property type="entry name" value="Methyl-accepting chemotaxis protein"/>
    <property type="match status" value="2"/>
</dbReference>
<evidence type="ECO:0000259" key="4">
    <source>
        <dbReference type="PROSITE" id="PS50111"/>
    </source>
</evidence>
<evidence type="ECO:0000313" key="6">
    <source>
        <dbReference type="Proteomes" id="UP000802098"/>
    </source>
</evidence>
<dbReference type="PANTHER" id="PTHR32089">
    <property type="entry name" value="METHYL-ACCEPTING CHEMOTAXIS PROTEIN MCPB"/>
    <property type="match status" value="1"/>
</dbReference>
<evidence type="ECO:0000256" key="1">
    <source>
        <dbReference type="ARBA" id="ARBA00023224"/>
    </source>
</evidence>
<dbReference type="EMBL" id="JAAOCD010000003">
    <property type="protein sequence ID" value="NHK98344.1"/>
    <property type="molecule type" value="Genomic_DNA"/>
</dbReference>
<name>A0ABX0HX45_9BURK</name>
<dbReference type="Pfam" id="PF00015">
    <property type="entry name" value="MCPsignal"/>
    <property type="match status" value="2"/>
</dbReference>
<keyword evidence="1 2" id="KW-0807">Transducer</keyword>
<feature type="coiled-coil region" evidence="3">
    <location>
        <begin position="317"/>
        <end position="344"/>
    </location>
</feature>
<reference evidence="5 6" key="1">
    <citation type="submission" date="2020-03" db="EMBL/GenBank/DDBJ databases">
        <title>Rubrivivax benzoatilyticus JA2 (sequenced after 10 years sub-culturing).</title>
        <authorList>
            <person name="Gupta D."/>
            <person name="Chintalapati S."/>
            <person name="Chintalapati V.R."/>
        </authorList>
    </citation>
    <scope>NUCLEOTIDE SEQUENCE [LARGE SCALE GENOMIC DNA]</scope>
    <source>
        <strain evidence="5 6">JA2-Mal</strain>
    </source>
</reference>
<comment type="caution">
    <text evidence="5">The sequence shown here is derived from an EMBL/GenBank/DDBJ whole genome shotgun (WGS) entry which is preliminary data.</text>
</comment>
<dbReference type="SUPFAM" id="SSF58104">
    <property type="entry name" value="Methyl-accepting chemotaxis protein (MCP) signaling domain"/>
    <property type="match status" value="2"/>
</dbReference>
<protein>
    <submittedName>
        <fullName evidence="5">Methyl-accepting chemotaxis protein</fullName>
    </submittedName>
</protein>
<gene>
    <name evidence="5" type="ORF">G7087_08155</name>
</gene>